<comment type="subcellular location">
    <subcellularLocation>
        <location evidence="1">Virion</location>
    </subcellularLocation>
</comment>
<evidence type="ECO:0000256" key="6">
    <source>
        <dbReference type="ARBA" id="ARBA00023296"/>
    </source>
</evidence>
<dbReference type="GO" id="GO:0044423">
    <property type="term" value="C:virion component"/>
    <property type="evidence" value="ECO:0007669"/>
    <property type="project" value="UniProtKB-KW"/>
</dbReference>
<dbReference type="InterPro" id="IPR020991">
    <property type="entry name" value="Connector_podovirus"/>
</dbReference>
<organism evidence="7">
    <name type="scientific">marine sediment metagenome</name>
    <dbReference type="NCBI Taxonomy" id="412755"/>
    <lineage>
        <taxon>unclassified sequences</taxon>
        <taxon>metagenomes</taxon>
        <taxon>ecological metagenomes</taxon>
    </lineage>
</organism>
<evidence type="ECO:0000313" key="7">
    <source>
        <dbReference type="EMBL" id="KKL07651.1"/>
    </source>
</evidence>
<keyword evidence="2" id="KW-1162">Viral penetration into host cytoplasm</keyword>
<reference evidence="7" key="1">
    <citation type="journal article" date="2015" name="Nature">
        <title>Complex archaea that bridge the gap between prokaryotes and eukaryotes.</title>
        <authorList>
            <person name="Spang A."/>
            <person name="Saw J.H."/>
            <person name="Jorgensen S.L."/>
            <person name="Zaremba-Niedzwiedzka K."/>
            <person name="Martijn J."/>
            <person name="Lind A.E."/>
            <person name="van Eijk R."/>
            <person name="Schleper C."/>
            <person name="Guy L."/>
            <person name="Ettema T.J."/>
        </authorList>
    </citation>
    <scope>NUCLEOTIDE SEQUENCE</scope>
</reference>
<dbReference type="AlphaFoldDB" id="A0A0F9CPQ8"/>
<keyword evidence="4" id="KW-0946">Virion</keyword>
<evidence type="ECO:0000256" key="3">
    <source>
        <dbReference type="ARBA" id="ARBA00022612"/>
    </source>
</evidence>
<keyword evidence="5" id="KW-0231">Viral genome packaging</keyword>
<proteinExistence type="predicted"/>
<evidence type="ECO:0000256" key="2">
    <source>
        <dbReference type="ARBA" id="ARBA00022595"/>
    </source>
</evidence>
<evidence type="ECO:0000256" key="5">
    <source>
        <dbReference type="ARBA" id="ARBA00023219"/>
    </source>
</evidence>
<keyword evidence="3" id="KW-1188">Viral release from host cell</keyword>
<evidence type="ECO:0000256" key="1">
    <source>
        <dbReference type="ARBA" id="ARBA00004328"/>
    </source>
</evidence>
<protein>
    <submittedName>
        <fullName evidence="7">Uncharacterized protein</fullName>
    </submittedName>
</protein>
<dbReference type="GO" id="GO:0046718">
    <property type="term" value="P:symbiont entry into host cell"/>
    <property type="evidence" value="ECO:0007669"/>
    <property type="project" value="UniProtKB-KW"/>
</dbReference>
<comment type="caution">
    <text evidence="7">The sequence shown here is derived from an EMBL/GenBank/DDBJ whole genome shotgun (WGS) entry which is preliminary data.</text>
</comment>
<accession>A0A0F9CPQ8</accession>
<sequence>MKRTQIRVWHHASDPALLLRDDGSIDINDLRPGRAIVGGLDSLGNPTIQPFIQGTNFEISQEFLIQEGETIDKAFMLDLFIGSADLAGRDRVTATEILERDRERVRIMTPLSSRDETESLDPMVERELDILAEFDLLPPMPPELIEAGGEFEIQFTNPLAVSRRSDEAIGSVQTVQAVMELGQVKPEVLDLINGDEYGRILAAANSSPEKLLNSPDEVALIRQQRAEQQTLEAAAQAAPGVGRGILDLTKAEELVNAGGAEG</sequence>
<keyword evidence="6" id="KW-1160">Virus entry into host cell</keyword>
<name>A0A0F9CPQ8_9ZZZZ</name>
<gene>
    <name evidence="7" type="ORF">LCGC14_2583900</name>
</gene>
<evidence type="ECO:0000256" key="4">
    <source>
        <dbReference type="ARBA" id="ARBA00022844"/>
    </source>
</evidence>
<dbReference type="EMBL" id="LAZR01043201">
    <property type="protein sequence ID" value="KKL07651.1"/>
    <property type="molecule type" value="Genomic_DNA"/>
</dbReference>
<dbReference type="Pfam" id="PF12236">
    <property type="entry name" value="Head-tail_con"/>
    <property type="match status" value="1"/>
</dbReference>